<evidence type="ECO:0000313" key="11">
    <source>
        <dbReference type="Proteomes" id="UP000663870"/>
    </source>
</evidence>
<evidence type="ECO:0000313" key="9">
    <source>
        <dbReference type="EMBL" id="CAF1160233.1"/>
    </source>
</evidence>
<name>A0A814J2H9_9BILA</name>
<dbReference type="PANTHER" id="PTHR19359">
    <property type="entry name" value="CYTOCHROME B5"/>
    <property type="match status" value="1"/>
</dbReference>
<dbReference type="GO" id="GO:0020037">
    <property type="term" value="F:heme binding"/>
    <property type="evidence" value="ECO:0007669"/>
    <property type="project" value="UniProtKB-UniRule"/>
</dbReference>
<keyword evidence="11" id="KW-1185">Reference proteome</keyword>
<gene>
    <name evidence="9" type="ORF">JXQ802_LOCUS22218</name>
    <name evidence="7" type="ORF">PYM288_LOCUS16100</name>
    <name evidence="8" type="ORF">ZHD862_LOCUS14205</name>
</gene>
<reference evidence="7" key="1">
    <citation type="submission" date="2021-02" db="EMBL/GenBank/DDBJ databases">
        <authorList>
            <person name="Nowell W R."/>
        </authorList>
    </citation>
    <scope>NUCLEOTIDE SEQUENCE</scope>
</reference>
<dbReference type="InterPro" id="IPR018506">
    <property type="entry name" value="Cyt_B5_heme-BS"/>
</dbReference>
<keyword evidence="2 5" id="KW-0479">Metal-binding</keyword>
<dbReference type="InterPro" id="IPR050668">
    <property type="entry name" value="Cytochrome_b5"/>
</dbReference>
<evidence type="ECO:0000313" key="8">
    <source>
        <dbReference type="EMBL" id="CAF1034224.1"/>
    </source>
</evidence>
<evidence type="ECO:0000313" key="7">
    <source>
        <dbReference type="EMBL" id="CAF1030329.1"/>
    </source>
</evidence>
<dbReference type="Proteomes" id="UP000663854">
    <property type="component" value="Unassembled WGS sequence"/>
</dbReference>
<evidence type="ECO:0000256" key="1">
    <source>
        <dbReference type="ARBA" id="ARBA00022617"/>
    </source>
</evidence>
<dbReference type="GO" id="GO:0016020">
    <property type="term" value="C:membrane"/>
    <property type="evidence" value="ECO:0007669"/>
    <property type="project" value="TreeGrafter"/>
</dbReference>
<keyword evidence="1 5" id="KW-0349">Heme</keyword>
<dbReference type="PRINTS" id="PR00363">
    <property type="entry name" value="CYTOCHROMEB5"/>
</dbReference>
<organism evidence="7 10">
    <name type="scientific">Rotaria sordida</name>
    <dbReference type="NCBI Taxonomy" id="392033"/>
    <lineage>
        <taxon>Eukaryota</taxon>
        <taxon>Metazoa</taxon>
        <taxon>Spiralia</taxon>
        <taxon>Gnathifera</taxon>
        <taxon>Rotifera</taxon>
        <taxon>Eurotatoria</taxon>
        <taxon>Bdelloidea</taxon>
        <taxon>Philodinida</taxon>
        <taxon>Philodinidae</taxon>
        <taxon>Rotaria</taxon>
    </lineage>
</organism>
<dbReference type="Proteomes" id="UP000663864">
    <property type="component" value="Unassembled WGS sequence"/>
</dbReference>
<dbReference type="AlphaFoldDB" id="A0A814J2H9"/>
<dbReference type="PROSITE" id="PS50255">
    <property type="entry name" value="CYTOCHROME_B5_2"/>
    <property type="match status" value="1"/>
</dbReference>
<evidence type="ECO:0000259" key="6">
    <source>
        <dbReference type="PROSITE" id="PS50255"/>
    </source>
</evidence>
<dbReference type="InterPro" id="IPR036400">
    <property type="entry name" value="Cyt_B5-like_heme/steroid_sf"/>
</dbReference>
<dbReference type="EMBL" id="CAJNOL010000670">
    <property type="protein sequence ID" value="CAF1160233.1"/>
    <property type="molecule type" value="Genomic_DNA"/>
</dbReference>
<evidence type="ECO:0000256" key="4">
    <source>
        <dbReference type="ARBA" id="ARBA00038168"/>
    </source>
</evidence>
<comment type="similarity">
    <text evidence="4 5">Belongs to the cytochrome b5 family.</text>
</comment>
<dbReference type="SUPFAM" id="SSF55856">
    <property type="entry name" value="Cytochrome b5-like heme/steroid binding domain"/>
    <property type="match status" value="1"/>
</dbReference>
<feature type="domain" description="Cytochrome b5 heme-binding" evidence="6">
    <location>
        <begin position="31"/>
        <end position="108"/>
    </location>
</feature>
<keyword evidence="3 5" id="KW-0408">Iron</keyword>
<dbReference type="Pfam" id="PF00173">
    <property type="entry name" value="Cyt-b5"/>
    <property type="match status" value="1"/>
</dbReference>
<evidence type="ECO:0000256" key="2">
    <source>
        <dbReference type="ARBA" id="ARBA00022723"/>
    </source>
</evidence>
<proteinExistence type="inferred from homology"/>
<protein>
    <recommendedName>
        <fullName evidence="6">Cytochrome b5 heme-binding domain-containing protein</fullName>
    </recommendedName>
</protein>
<evidence type="ECO:0000313" key="10">
    <source>
        <dbReference type="Proteomes" id="UP000663854"/>
    </source>
</evidence>
<evidence type="ECO:0000256" key="3">
    <source>
        <dbReference type="ARBA" id="ARBA00023004"/>
    </source>
</evidence>
<dbReference type="GO" id="GO:0046872">
    <property type="term" value="F:metal ion binding"/>
    <property type="evidence" value="ECO:0007669"/>
    <property type="project" value="UniProtKB-UniRule"/>
</dbReference>
<dbReference type="Proteomes" id="UP000663870">
    <property type="component" value="Unassembled WGS sequence"/>
</dbReference>
<sequence>MKGKLFFQRSTLSLFASSHLWPTLMENDTDSKILTMAEVRELLQDNNKCIVIINNRVYNVTPFLTAHPGGQQILRQHHGKDASVPFENNKHSKYARKKMKQYEIGQLHSDDIQALVKHDSNRMD</sequence>
<dbReference type="InterPro" id="IPR001199">
    <property type="entry name" value="Cyt_B5-like_heme/steroid-bd"/>
</dbReference>
<dbReference type="SMART" id="SM01117">
    <property type="entry name" value="Cyt-b5"/>
    <property type="match status" value="1"/>
</dbReference>
<comment type="caution">
    <text evidence="7">The sequence shown here is derived from an EMBL/GenBank/DDBJ whole genome shotgun (WGS) entry which is preliminary data.</text>
</comment>
<dbReference type="EMBL" id="CAJNOT010000610">
    <property type="protein sequence ID" value="CAF1034224.1"/>
    <property type="molecule type" value="Genomic_DNA"/>
</dbReference>
<evidence type="ECO:0000256" key="5">
    <source>
        <dbReference type="RuleBase" id="RU362121"/>
    </source>
</evidence>
<dbReference type="EMBL" id="CAJNOH010000405">
    <property type="protein sequence ID" value="CAF1030329.1"/>
    <property type="molecule type" value="Genomic_DNA"/>
</dbReference>
<dbReference type="PROSITE" id="PS00191">
    <property type="entry name" value="CYTOCHROME_B5_1"/>
    <property type="match status" value="1"/>
</dbReference>
<accession>A0A814J2H9</accession>
<dbReference type="Gene3D" id="3.10.120.10">
    <property type="entry name" value="Cytochrome b5-like heme/steroid binding domain"/>
    <property type="match status" value="1"/>
</dbReference>